<dbReference type="KEGG" id="ali:AZOLI_1672"/>
<dbReference type="Proteomes" id="UP000005667">
    <property type="component" value="Chromosome"/>
</dbReference>
<reference evidence="2" key="1">
    <citation type="journal article" date="2011" name="PLoS Genet.">
        <title>Azospirillum genomes reveal transition of bacteria from aquatic to terrestrial environments.</title>
        <authorList>
            <person name="Wisniewski-Dye F."/>
            <person name="Borziak K."/>
            <person name="Khalsa-Moyers G."/>
            <person name="Alexandre G."/>
            <person name="Sukharnikov L.O."/>
            <person name="Wuichet K."/>
            <person name="Hurst G.B."/>
            <person name="McDonald W.H."/>
            <person name="Robertson J.S."/>
            <person name="Barbe V."/>
            <person name="Calteau A."/>
            <person name="Rouy Z."/>
            <person name="Mangenot S."/>
            <person name="Prigent-Combaret C."/>
            <person name="Normand P."/>
            <person name="Boyer M."/>
            <person name="Siguier P."/>
            <person name="Dessaux Y."/>
            <person name="Elmerich C."/>
            <person name="Condemine G."/>
            <person name="Krishnen G."/>
            <person name="Kennedy I."/>
            <person name="Paterson A.H."/>
            <person name="Gonzalez V."/>
            <person name="Mavingui P."/>
            <person name="Zhulin I.B."/>
        </authorList>
    </citation>
    <scope>NUCLEOTIDE SEQUENCE [LARGE SCALE GENOMIC DNA]</scope>
    <source>
        <strain evidence="2">4B</strain>
    </source>
</reference>
<dbReference type="HOGENOM" id="CLU_3058118_0_0_5"/>
<organism evidence="1 2">
    <name type="scientific">Azospirillum lipoferum (strain 4B)</name>
    <dbReference type="NCBI Taxonomy" id="862719"/>
    <lineage>
        <taxon>Bacteria</taxon>
        <taxon>Pseudomonadati</taxon>
        <taxon>Pseudomonadota</taxon>
        <taxon>Alphaproteobacteria</taxon>
        <taxon>Rhodospirillales</taxon>
        <taxon>Azospirillaceae</taxon>
        <taxon>Azospirillum</taxon>
    </lineage>
</organism>
<evidence type="ECO:0000313" key="1">
    <source>
        <dbReference type="EMBL" id="CBS86959.1"/>
    </source>
</evidence>
<proteinExistence type="predicted"/>
<dbReference type="STRING" id="862719.AZOLI_1672"/>
<dbReference type="EMBL" id="FQ311868">
    <property type="protein sequence ID" value="CBS86959.1"/>
    <property type="molecule type" value="Genomic_DNA"/>
</dbReference>
<accession>G7Z7K2</accession>
<dbReference type="AlphaFoldDB" id="G7Z7K2"/>
<sequence>MKNGANQEPSRVLVKAAEMCYRTGLFAAGRHVLRVLLRPDYPERIQGLEGLKR</sequence>
<keyword evidence="2" id="KW-1185">Reference proteome</keyword>
<name>G7Z7K2_AZOL4</name>
<evidence type="ECO:0000313" key="2">
    <source>
        <dbReference type="Proteomes" id="UP000005667"/>
    </source>
</evidence>
<protein>
    <submittedName>
        <fullName evidence="1">Uncharacterized protein</fullName>
    </submittedName>
</protein>
<gene>
    <name evidence="1" type="ordered locus">AZOLI_1672</name>
</gene>